<dbReference type="Gene3D" id="1.10.246.130">
    <property type="match status" value="1"/>
</dbReference>
<evidence type="ECO:0000313" key="3">
    <source>
        <dbReference type="EMBL" id="GLC25414.1"/>
    </source>
</evidence>
<evidence type="ECO:0000313" key="4">
    <source>
        <dbReference type="Proteomes" id="UP001161325"/>
    </source>
</evidence>
<name>A0AA37Q2J6_9BACT</name>
<gene>
    <name evidence="3" type="ORF">rosag_19270</name>
</gene>
<keyword evidence="2" id="KW-0732">Signal</keyword>
<protein>
    <submittedName>
        <fullName evidence="3">Gamma-glutamyltransferase</fullName>
    </submittedName>
</protein>
<dbReference type="SUPFAM" id="SSF56235">
    <property type="entry name" value="N-terminal nucleophile aminohydrolases (Ntn hydrolases)"/>
    <property type="match status" value="1"/>
</dbReference>
<dbReference type="InterPro" id="IPR052896">
    <property type="entry name" value="GGT-like_enzyme"/>
</dbReference>
<dbReference type="PANTHER" id="PTHR43881">
    <property type="entry name" value="GAMMA-GLUTAMYLTRANSPEPTIDASE (AFU_ORTHOLOGUE AFUA_4G13580)"/>
    <property type="match status" value="1"/>
</dbReference>
<dbReference type="InterPro" id="IPR043137">
    <property type="entry name" value="GGT_ssub_C"/>
</dbReference>
<dbReference type="PRINTS" id="PR01210">
    <property type="entry name" value="GGTRANSPTASE"/>
</dbReference>
<dbReference type="PANTHER" id="PTHR43881:SF1">
    <property type="entry name" value="GAMMA-GLUTAMYLTRANSPEPTIDASE (AFU_ORTHOLOGUE AFUA_4G13580)"/>
    <property type="match status" value="1"/>
</dbReference>
<dbReference type="InterPro" id="IPR043138">
    <property type="entry name" value="GGT_lsub"/>
</dbReference>
<evidence type="ECO:0000256" key="1">
    <source>
        <dbReference type="SAM" id="MobiDB-lite"/>
    </source>
</evidence>
<dbReference type="Pfam" id="PF01019">
    <property type="entry name" value="G_glu_transpept"/>
    <property type="match status" value="1"/>
</dbReference>
<reference evidence="3" key="1">
    <citation type="submission" date="2022-08" db="EMBL/GenBank/DDBJ databases">
        <title>Draft genome sequencing of Roseisolibacter agri AW1220.</title>
        <authorList>
            <person name="Tobiishi Y."/>
            <person name="Tonouchi A."/>
        </authorList>
    </citation>
    <scope>NUCLEOTIDE SEQUENCE</scope>
    <source>
        <strain evidence="3">AW1220</strain>
    </source>
</reference>
<feature type="chain" id="PRO_5041403494" evidence="2">
    <location>
        <begin position="29"/>
        <end position="672"/>
    </location>
</feature>
<dbReference type="RefSeq" id="WP_284349869.1">
    <property type="nucleotide sequence ID" value="NZ_BRXS01000003.1"/>
</dbReference>
<dbReference type="InterPro" id="IPR029055">
    <property type="entry name" value="Ntn_hydrolases_N"/>
</dbReference>
<dbReference type="AlphaFoldDB" id="A0AA37Q2J6"/>
<organism evidence="3 4">
    <name type="scientific">Roseisolibacter agri</name>
    <dbReference type="NCBI Taxonomy" id="2014610"/>
    <lineage>
        <taxon>Bacteria</taxon>
        <taxon>Pseudomonadati</taxon>
        <taxon>Gemmatimonadota</taxon>
        <taxon>Gemmatimonadia</taxon>
        <taxon>Gemmatimonadales</taxon>
        <taxon>Gemmatimonadaceae</taxon>
        <taxon>Roseisolibacter</taxon>
    </lineage>
</organism>
<feature type="region of interest" description="Disordered" evidence="1">
    <location>
        <begin position="30"/>
        <end position="56"/>
    </location>
</feature>
<proteinExistence type="predicted"/>
<accession>A0AA37Q2J6</accession>
<dbReference type="EMBL" id="BRXS01000003">
    <property type="protein sequence ID" value="GLC25414.1"/>
    <property type="molecule type" value="Genomic_DNA"/>
</dbReference>
<comment type="caution">
    <text evidence="3">The sequence shown here is derived from an EMBL/GenBank/DDBJ whole genome shotgun (WGS) entry which is preliminary data.</text>
</comment>
<feature type="signal peptide" evidence="2">
    <location>
        <begin position="1"/>
        <end position="28"/>
    </location>
</feature>
<dbReference type="Proteomes" id="UP001161325">
    <property type="component" value="Unassembled WGS sequence"/>
</dbReference>
<keyword evidence="4" id="KW-1185">Reference proteome</keyword>
<sequence length="672" mass="73160">MPPLSRPLPRLRLALALALPALTPAVLAAQDRPAPERATSAEWPLPPRRTNKPPLHGRHWVAVTGKPIAATAGAMMFQRGGNAVDAAAAMLAATCTMWDTLSCGGETQALIYNPKTKKVIGINALGVAPSGATAAYYRSKGYRYPPEYGPLAAVTPGTPGGLMTMLAEYGTMTLEQVLAPAIEMADGYAIDAQTANKIESDKNEIKKWKVAPTIMLPHRDAPLAGGREAPEPGEIFRQPDLAATFRKLVDAERTARRAGKDRRAAIYAAYDRFYKGDIAQELVRGTREEGGLFTLQDLASWKVKIETPVSVSYKGIEVYKLPIWQQGPAMLQALNILENADLKAMGYNSPRYIHAVYQAMSLAFADRDFYYGDPSYEPAPPTQGLLSKEYAKQRYAQIDWARNDSTIKPGDPYPFQGGTNPYRDLLARWTVQPAPDTLKRSGQQDRVVPQEDANAAKDEAGAFATEMATHDSAFTAQFHAGTTSIEAADTSGWVVSITPSGGWVPAVIAGRTGIGLSQRAQSFVTAKEDGPFNVIQPGKRPRVTLTPTLALKDGVPFLAFAVQGGDSQDQNLLQYFLNVVEWGMTPQQAAEAPNVNTYQMRSSFGAHESRPGRILVNSSTPDPVRTALRNMGYTLEFESRTNGPINAIWFDRKHRTLWGASAHHGEDHGIAW</sequence>
<dbReference type="Gene3D" id="3.60.20.40">
    <property type="match status" value="1"/>
</dbReference>
<evidence type="ECO:0000256" key="2">
    <source>
        <dbReference type="SAM" id="SignalP"/>
    </source>
</evidence>